<dbReference type="PANTHER" id="PTHR36508">
    <property type="entry name" value="PROTEIN SLYX"/>
    <property type="match status" value="1"/>
</dbReference>
<organism evidence="2">
    <name type="scientific">anaerobic digester metagenome</name>
    <dbReference type="NCBI Taxonomy" id="1263854"/>
    <lineage>
        <taxon>unclassified sequences</taxon>
        <taxon>metagenomes</taxon>
        <taxon>ecological metagenomes</taxon>
    </lineage>
</organism>
<evidence type="ECO:0000313" key="2">
    <source>
        <dbReference type="EMBL" id="VFU12163.1"/>
    </source>
</evidence>
<dbReference type="EMBL" id="CAADRM010000034">
    <property type="protein sequence ID" value="VFU12163.1"/>
    <property type="molecule type" value="Genomic_DNA"/>
</dbReference>
<dbReference type="PANTHER" id="PTHR36508:SF1">
    <property type="entry name" value="PROTEIN SLYX"/>
    <property type="match status" value="1"/>
</dbReference>
<evidence type="ECO:0000256" key="1">
    <source>
        <dbReference type="SAM" id="Coils"/>
    </source>
</evidence>
<dbReference type="Pfam" id="PF04102">
    <property type="entry name" value="SlyX"/>
    <property type="match status" value="1"/>
</dbReference>
<accession>A0A485LWM5</accession>
<dbReference type="Gene3D" id="1.20.5.300">
    <property type="match status" value="1"/>
</dbReference>
<protein>
    <submittedName>
        <fullName evidence="2">Protein SlyX homolog</fullName>
    </submittedName>
</protein>
<reference evidence="2" key="1">
    <citation type="submission" date="2019-03" db="EMBL/GenBank/DDBJ databases">
        <authorList>
            <person name="Hao L."/>
        </authorList>
    </citation>
    <scope>NUCLEOTIDE SEQUENCE</scope>
</reference>
<sequence>MSDDRFANLETMVAFHEDTIQKLNDTVYKQQLAIDRLEERVEALTQLLRTSSQLLNVEPEPEPE</sequence>
<dbReference type="AlphaFoldDB" id="A0A485LWM5"/>
<feature type="coiled-coil region" evidence="1">
    <location>
        <begin position="6"/>
        <end position="54"/>
    </location>
</feature>
<name>A0A485LWM5_9ZZZZ</name>
<dbReference type="InterPro" id="IPR007236">
    <property type="entry name" value="SlyX"/>
</dbReference>
<gene>
    <name evidence="2" type="primary">slyX</name>
    <name evidence="2" type="ORF">SCFA_1290005</name>
</gene>
<proteinExistence type="predicted"/>
<keyword evidence="1" id="KW-0175">Coiled coil</keyword>